<comment type="caution">
    <text evidence="2">The sequence shown here is derived from an EMBL/GenBank/DDBJ whole genome shotgun (WGS) entry which is preliminary data.</text>
</comment>
<name>A0ABR0E7V6_ZASCE</name>
<feature type="compositionally biased region" description="Basic and acidic residues" evidence="1">
    <location>
        <begin position="215"/>
        <end position="230"/>
    </location>
</feature>
<reference evidence="2 3" key="1">
    <citation type="journal article" date="2023" name="G3 (Bethesda)">
        <title>A chromosome-level genome assembly of Zasmidium syzygii isolated from banana leaves.</title>
        <authorList>
            <person name="van Westerhoven A.C."/>
            <person name="Mehrabi R."/>
            <person name="Talebi R."/>
            <person name="Steentjes M.B.F."/>
            <person name="Corcolon B."/>
            <person name="Chong P.A."/>
            <person name="Kema G.H.J."/>
            <person name="Seidl M.F."/>
        </authorList>
    </citation>
    <scope>NUCLEOTIDE SEQUENCE [LARGE SCALE GENOMIC DNA]</scope>
    <source>
        <strain evidence="2 3">P124</strain>
    </source>
</reference>
<protein>
    <submittedName>
        <fullName evidence="2">Uncharacterized protein</fullName>
    </submittedName>
</protein>
<evidence type="ECO:0000256" key="1">
    <source>
        <dbReference type="SAM" id="MobiDB-lite"/>
    </source>
</evidence>
<evidence type="ECO:0000313" key="2">
    <source>
        <dbReference type="EMBL" id="KAK4497525.1"/>
    </source>
</evidence>
<accession>A0ABR0E7V6</accession>
<organism evidence="2 3">
    <name type="scientific">Zasmidium cellare</name>
    <name type="common">Wine cellar mold</name>
    <name type="synonym">Racodium cellare</name>
    <dbReference type="NCBI Taxonomy" id="395010"/>
    <lineage>
        <taxon>Eukaryota</taxon>
        <taxon>Fungi</taxon>
        <taxon>Dikarya</taxon>
        <taxon>Ascomycota</taxon>
        <taxon>Pezizomycotina</taxon>
        <taxon>Dothideomycetes</taxon>
        <taxon>Dothideomycetidae</taxon>
        <taxon>Mycosphaerellales</taxon>
        <taxon>Mycosphaerellaceae</taxon>
        <taxon>Zasmidium</taxon>
    </lineage>
</organism>
<evidence type="ECO:0000313" key="3">
    <source>
        <dbReference type="Proteomes" id="UP001305779"/>
    </source>
</evidence>
<gene>
    <name evidence="2" type="ORF">PRZ48_011976</name>
</gene>
<feature type="region of interest" description="Disordered" evidence="1">
    <location>
        <begin position="196"/>
        <end position="232"/>
    </location>
</feature>
<feature type="region of interest" description="Disordered" evidence="1">
    <location>
        <begin position="1"/>
        <end position="59"/>
    </location>
</feature>
<feature type="compositionally biased region" description="Polar residues" evidence="1">
    <location>
        <begin position="26"/>
        <end position="41"/>
    </location>
</feature>
<sequence length="325" mass="36217">MGRYYAQAEENEEHNAAPPPSYAEATGSSASLPVRGQQNGYTDEKERLRQSLRSMSSASIPPYPTAGMLELVVDFKKPMLDFWTLNITPLEPLPELSYWQLRYSSRYKATMRRQAPEPQSNFPLKEVAEIKFPETMKPDCGPTITFWPHEDEIERRGLRHVSATDRFMHCTGWFTSKCALDLPALGSSRVVWLVPKGKDSEQGPTARKGSTTSEKPFEQHSSAERRRSTIKDQVWTPFPTQHLVEESSNRIVATYSRAAPWSKHEGYLTILPSEGGMAAEVIEGIVITTAAMIGMQDANGMAASLIESGFDSVRTRGKGKGKETG</sequence>
<dbReference type="Proteomes" id="UP001305779">
    <property type="component" value="Unassembled WGS sequence"/>
</dbReference>
<proteinExistence type="predicted"/>
<dbReference type="EMBL" id="JAXOVC010000009">
    <property type="protein sequence ID" value="KAK4497525.1"/>
    <property type="molecule type" value="Genomic_DNA"/>
</dbReference>
<keyword evidence="3" id="KW-1185">Reference proteome</keyword>